<dbReference type="SUPFAM" id="SSF51905">
    <property type="entry name" value="FAD/NAD(P)-binding domain"/>
    <property type="match status" value="1"/>
</dbReference>
<evidence type="ECO:0000313" key="2">
    <source>
        <dbReference type="EMBL" id="QIS14109.1"/>
    </source>
</evidence>
<dbReference type="Proteomes" id="UP000503540">
    <property type="component" value="Chromosome"/>
</dbReference>
<dbReference type="PANTHER" id="PTHR42877:SF4">
    <property type="entry name" value="FAD_NAD(P)-BINDING DOMAIN-CONTAINING PROTEIN-RELATED"/>
    <property type="match status" value="1"/>
</dbReference>
<dbReference type="Pfam" id="PF13450">
    <property type="entry name" value="NAD_binding_8"/>
    <property type="match status" value="1"/>
</dbReference>
<dbReference type="EMBL" id="CP046172">
    <property type="protein sequence ID" value="QIS14109.1"/>
    <property type="molecule type" value="Genomic_DNA"/>
</dbReference>
<name>A0A6G9YLG3_9NOCA</name>
<feature type="compositionally biased region" description="Low complexity" evidence="1">
    <location>
        <begin position="7"/>
        <end position="17"/>
    </location>
</feature>
<dbReference type="AlphaFoldDB" id="A0A6G9YLG3"/>
<dbReference type="Gene3D" id="3.50.50.60">
    <property type="entry name" value="FAD/NAD(P)-binding domain"/>
    <property type="match status" value="2"/>
</dbReference>
<evidence type="ECO:0000313" key="3">
    <source>
        <dbReference type="Proteomes" id="UP000503540"/>
    </source>
</evidence>
<keyword evidence="3" id="KW-1185">Reference proteome</keyword>
<feature type="region of interest" description="Disordered" evidence="1">
    <location>
        <begin position="41"/>
        <end position="70"/>
    </location>
</feature>
<dbReference type="KEGG" id="nah:F5544_31335"/>
<reference evidence="2 3" key="1">
    <citation type="journal article" date="2019" name="ACS Chem. Biol.">
        <title>Identification and Mobilization of a Cryptic Antibiotic Biosynthesis Gene Locus from a Human-Pathogenic Nocardia Isolate.</title>
        <authorList>
            <person name="Herisse M."/>
            <person name="Ishida K."/>
            <person name="Porter J.L."/>
            <person name="Howden B."/>
            <person name="Hertweck C."/>
            <person name="Stinear T.P."/>
            <person name="Pidot S.J."/>
        </authorList>
    </citation>
    <scope>NUCLEOTIDE SEQUENCE [LARGE SCALE GENOMIC DNA]</scope>
    <source>
        <strain evidence="2 3">AUSMDU00012717</strain>
    </source>
</reference>
<evidence type="ECO:0000256" key="1">
    <source>
        <dbReference type="SAM" id="MobiDB-lite"/>
    </source>
</evidence>
<feature type="compositionally biased region" description="Basic and acidic residues" evidence="1">
    <location>
        <begin position="41"/>
        <end position="50"/>
    </location>
</feature>
<sequence length="651" mass="73477">MVGRASLPGVPGRLGPRLPEPFPHRRTVRVHRRVLLPADRESVPARDALRRARPRPRRDPCRDPTGSPSAVFRVRPASAAEYRVLQQQLRGGEQLLLRQARRRTDPAAVLRGRILVGQSHLPFVGLRIPQGCEPFRRIRSHRGGGRVTQVAIDTPILVVGAGFSGLGVGVKLAEAGYHFRIAERTDDIGGTWRDNTYPGVAVDITSFNYSFSWAPNPRWSRVYAPGGELKAYADRLASEYGLRDRIVFGAEITELRFDEQAHRWRFRIADGRVGRARFVITAVGGLTQPKPPDIPELATFAGKTMHTARWDHDYDLTGRRVGVIGTGATAVQLVPAIADRVAHLEVFQRTPIWVVPKFDAPIPIPLRQLFERLPATQSTVRLTTGALTEMVMVVGATYERQFPLLRKTIEALCRMHLHVQVPDPALRRRLTPAYDFLCKRPTFSNQYLRAFTRPDVDLVTEPIERIVEHGIRTRDGMLHPIDTLILATGFKVFELGNTPPFPIYGTGGVELGRFWHEHRYQAYEGVTVPRFPNLFAILAPYSLTGPSYFAMIEASTAHILRLLREADRRSATYVEIRQGPHDAYFADILRRQRNTVFLAANCAAANSYYFDRHGDAPMLRPASGPEMWWRARHFPLKHYRFRTAPGARSQL</sequence>
<dbReference type="PANTHER" id="PTHR42877">
    <property type="entry name" value="L-ORNITHINE N(5)-MONOOXYGENASE-RELATED"/>
    <property type="match status" value="1"/>
</dbReference>
<dbReference type="InterPro" id="IPR051209">
    <property type="entry name" value="FAD-bind_Monooxygenase_sf"/>
</dbReference>
<dbReference type="InterPro" id="IPR036188">
    <property type="entry name" value="FAD/NAD-bd_sf"/>
</dbReference>
<accession>A0A6G9YLG3</accession>
<feature type="region of interest" description="Disordered" evidence="1">
    <location>
        <begin position="1"/>
        <end position="22"/>
    </location>
</feature>
<protein>
    <submittedName>
        <fullName evidence="2">NAD(P)-binding protein</fullName>
    </submittedName>
</protein>
<organism evidence="2 3">
    <name type="scientific">Nocardia arthritidis</name>
    <dbReference type="NCBI Taxonomy" id="228602"/>
    <lineage>
        <taxon>Bacteria</taxon>
        <taxon>Bacillati</taxon>
        <taxon>Actinomycetota</taxon>
        <taxon>Actinomycetes</taxon>
        <taxon>Mycobacteriales</taxon>
        <taxon>Nocardiaceae</taxon>
        <taxon>Nocardia</taxon>
    </lineage>
</organism>
<proteinExistence type="predicted"/>
<gene>
    <name evidence="2" type="ORF">F5544_31335</name>
</gene>